<comment type="caution">
    <text evidence="2">The sequence shown here is derived from an EMBL/GenBank/DDBJ whole genome shotgun (WGS) entry which is preliminary data.</text>
</comment>
<reference evidence="2 3" key="1">
    <citation type="journal article" date="2018" name="Sci. Rep.">
        <title>Genomic signatures of local adaptation to the degree of environmental predictability in rotifers.</title>
        <authorList>
            <person name="Franch-Gras L."/>
            <person name="Hahn C."/>
            <person name="Garcia-Roger E.M."/>
            <person name="Carmona M.J."/>
            <person name="Serra M."/>
            <person name="Gomez A."/>
        </authorList>
    </citation>
    <scope>NUCLEOTIDE SEQUENCE [LARGE SCALE GENOMIC DNA]</scope>
    <source>
        <strain evidence="2">HYR1</strain>
    </source>
</reference>
<organism evidence="2 3">
    <name type="scientific">Brachionus plicatilis</name>
    <name type="common">Marine rotifer</name>
    <name type="synonym">Brachionus muelleri</name>
    <dbReference type="NCBI Taxonomy" id="10195"/>
    <lineage>
        <taxon>Eukaryota</taxon>
        <taxon>Metazoa</taxon>
        <taxon>Spiralia</taxon>
        <taxon>Gnathifera</taxon>
        <taxon>Rotifera</taxon>
        <taxon>Eurotatoria</taxon>
        <taxon>Monogononta</taxon>
        <taxon>Pseudotrocha</taxon>
        <taxon>Ploima</taxon>
        <taxon>Brachionidae</taxon>
        <taxon>Brachionus</taxon>
    </lineage>
</organism>
<accession>A0A3M7SHR1</accession>
<evidence type="ECO:0000313" key="2">
    <source>
        <dbReference type="EMBL" id="RNA35306.1"/>
    </source>
</evidence>
<protein>
    <submittedName>
        <fullName evidence="2">Uncharacterized protein</fullName>
    </submittedName>
</protein>
<dbReference type="EMBL" id="REGN01001343">
    <property type="protein sequence ID" value="RNA35306.1"/>
    <property type="molecule type" value="Genomic_DNA"/>
</dbReference>
<evidence type="ECO:0000313" key="3">
    <source>
        <dbReference type="Proteomes" id="UP000276133"/>
    </source>
</evidence>
<keyword evidence="1" id="KW-1133">Transmembrane helix</keyword>
<keyword evidence="3" id="KW-1185">Reference proteome</keyword>
<proteinExistence type="predicted"/>
<dbReference type="Proteomes" id="UP000276133">
    <property type="component" value="Unassembled WGS sequence"/>
</dbReference>
<gene>
    <name evidence="2" type="ORF">BpHYR1_045996</name>
</gene>
<keyword evidence="1" id="KW-0472">Membrane</keyword>
<name>A0A3M7SHR1_BRAPC</name>
<feature type="transmembrane region" description="Helical" evidence="1">
    <location>
        <begin position="7"/>
        <end position="27"/>
    </location>
</feature>
<dbReference type="AlphaFoldDB" id="A0A3M7SHR1"/>
<evidence type="ECO:0000256" key="1">
    <source>
        <dbReference type="SAM" id="Phobius"/>
    </source>
</evidence>
<keyword evidence="1" id="KW-0812">Transmembrane</keyword>
<sequence>MESMKILTLYKLSMILLLRFSFTGIIWQDDFSWLFRSEGLNNLVHKKRREEREKIWNMDKIKE</sequence>